<dbReference type="AlphaFoldDB" id="A0A182MWC6"/>
<dbReference type="InterPro" id="IPR043504">
    <property type="entry name" value="Peptidase_S1_PA_chymotrypsin"/>
</dbReference>
<keyword evidence="4" id="KW-1015">Disulfide bond</keyword>
<keyword evidence="1" id="KW-0645">Protease</keyword>
<dbReference type="FunFam" id="2.40.10.10:FF:000068">
    <property type="entry name" value="transmembrane protease serine 2"/>
    <property type="match status" value="1"/>
</dbReference>
<dbReference type="GO" id="GO:0006508">
    <property type="term" value="P:proteolysis"/>
    <property type="evidence" value="ECO:0007669"/>
    <property type="project" value="UniProtKB-KW"/>
</dbReference>
<evidence type="ECO:0000256" key="5">
    <source>
        <dbReference type="ARBA" id="ARBA00024195"/>
    </source>
</evidence>
<dbReference type="InterPro" id="IPR001254">
    <property type="entry name" value="Trypsin_dom"/>
</dbReference>
<dbReference type="PANTHER" id="PTHR24276">
    <property type="entry name" value="POLYSERASE-RELATED"/>
    <property type="match status" value="1"/>
</dbReference>
<dbReference type="PANTHER" id="PTHR24276:SF96">
    <property type="entry name" value="PEPTIDASE S1 DOMAIN-CONTAINING PROTEIN"/>
    <property type="match status" value="1"/>
</dbReference>
<sequence>MRFWTGFVLALVGVCVQGNALNRVADGKDASRGQFPYQVALTLKRQTVCGGVMVHERFFLTAAHCFFNGDTPLPVEQLNVFYGSEKLFSNGRYNRVKTVHFHEQYDRGFKYDLAVVEVRRKFDFSTTSRPVAFGEETFGENLVATVTGYGRSTVEGNMAFKLKYAQLTSLPESECREAMGDDYYEGVFCLDTSEGSGFCMGDYGGPAACEDRLVGVGSYTVGRKCETGQPDVFVDVGHFSAWVQSVLEAEPAETLSH</sequence>
<dbReference type="InterPro" id="IPR001314">
    <property type="entry name" value="Peptidase_S1A"/>
</dbReference>
<dbReference type="SUPFAM" id="SSF50494">
    <property type="entry name" value="Trypsin-like serine proteases"/>
    <property type="match status" value="1"/>
</dbReference>
<dbReference type="Gene3D" id="2.40.10.10">
    <property type="entry name" value="Trypsin-like serine proteases"/>
    <property type="match status" value="1"/>
</dbReference>
<dbReference type="SMART" id="SM00020">
    <property type="entry name" value="Tryp_SPc"/>
    <property type="match status" value="1"/>
</dbReference>
<dbReference type="VEuPathDB" id="VectorBase:ACUA027865"/>
<dbReference type="Proteomes" id="UP000075883">
    <property type="component" value="Unassembled WGS sequence"/>
</dbReference>
<keyword evidence="6" id="KW-0732">Signal</keyword>
<dbReference type="PROSITE" id="PS50240">
    <property type="entry name" value="TRYPSIN_DOM"/>
    <property type="match status" value="1"/>
</dbReference>
<keyword evidence="3" id="KW-0720">Serine protease</keyword>
<evidence type="ECO:0000256" key="4">
    <source>
        <dbReference type="ARBA" id="ARBA00023157"/>
    </source>
</evidence>
<dbReference type="InterPro" id="IPR009003">
    <property type="entry name" value="Peptidase_S1_PA"/>
</dbReference>
<dbReference type="GO" id="GO:0004252">
    <property type="term" value="F:serine-type endopeptidase activity"/>
    <property type="evidence" value="ECO:0007669"/>
    <property type="project" value="InterPro"/>
</dbReference>
<feature type="chain" id="PRO_5008128909" description="Peptidase S1 domain-containing protein" evidence="6">
    <location>
        <begin position="21"/>
        <end position="257"/>
    </location>
</feature>
<dbReference type="EMBL" id="AXCM01020952">
    <property type="status" value="NOT_ANNOTATED_CDS"/>
    <property type="molecule type" value="Genomic_DNA"/>
</dbReference>
<keyword evidence="9" id="KW-1185">Reference proteome</keyword>
<dbReference type="PROSITE" id="PS00134">
    <property type="entry name" value="TRYPSIN_HIS"/>
    <property type="match status" value="1"/>
</dbReference>
<reference evidence="9" key="1">
    <citation type="submission" date="2013-09" db="EMBL/GenBank/DDBJ databases">
        <title>The Genome Sequence of Anopheles culicifacies species A.</title>
        <authorList>
            <consortium name="The Broad Institute Genomics Platform"/>
            <person name="Neafsey D.E."/>
            <person name="Besansky N."/>
            <person name="Howell P."/>
            <person name="Walton C."/>
            <person name="Young S.K."/>
            <person name="Zeng Q."/>
            <person name="Gargeya S."/>
            <person name="Fitzgerald M."/>
            <person name="Haas B."/>
            <person name="Abouelleil A."/>
            <person name="Allen A.W."/>
            <person name="Alvarado L."/>
            <person name="Arachchi H.M."/>
            <person name="Berlin A.M."/>
            <person name="Chapman S.B."/>
            <person name="Gainer-Dewar J."/>
            <person name="Goldberg J."/>
            <person name="Griggs A."/>
            <person name="Gujja S."/>
            <person name="Hansen M."/>
            <person name="Howarth C."/>
            <person name="Imamovic A."/>
            <person name="Ireland A."/>
            <person name="Larimer J."/>
            <person name="McCowan C."/>
            <person name="Murphy C."/>
            <person name="Pearson M."/>
            <person name="Poon T.W."/>
            <person name="Priest M."/>
            <person name="Roberts A."/>
            <person name="Saif S."/>
            <person name="Shea T."/>
            <person name="Sisk P."/>
            <person name="Sykes S."/>
            <person name="Wortman J."/>
            <person name="Nusbaum C."/>
            <person name="Birren B."/>
        </authorList>
    </citation>
    <scope>NUCLEOTIDE SEQUENCE [LARGE SCALE GENOMIC DNA]</scope>
    <source>
        <strain evidence="9">A-37</strain>
    </source>
</reference>
<keyword evidence="2" id="KW-0378">Hydrolase</keyword>
<dbReference type="InterPro" id="IPR050430">
    <property type="entry name" value="Peptidase_S1"/>
</dbReference>
<protein>
    <recommendedName>
        <fullName evidence="7">Peptidase S1 domain-containing protein</fullName>
    </recommendedName>
</protein>
<organism evidence="8 9">
    <name type="scientific">Anopheles culicifacies</name>
    <dbReference type="NCBI Taxonomy" id="139723"/>
    <lineage>
        <taxon>Eukaryota</taxon>
        <taxon>Metazoa</taxon>
        <taxon>Ecdysozoa</taxon>
        <taxon>Arthropoda</taxon>
        <taxon>Hexapoda</taxon>
        <taxon>Insecta</taxon>
        <taxon>Pterygota</taxon>
        <taxon>Neoptera</taxon>
        <taxon>Endopterygota</taxon>
        <taxon>Diptera</taxon>
        <taxon>Nematocera</taxon>
        <taxon>Culicoidea</taxon>
        <taxon>Culicidae</taxon>
        <taxon>Anophelinae</taxon>
        <taxon>Anopheles</taxon>
        <taxon>culicifacies species complex</taxon>
    </lineage>
</organism>
<evidence type="ECO:0000256" key="2">
    <source>
        <dbReference type="ARBA" id="ARBA00022801"/>
    </source>
</evidence>
<dbReference type="InterPro" id="IPR018114">
    <property type="entry name" value="TRYPSIN_HIS"/>
</dbReference>
<evidence type="ECO:0000313" key="8">
    <source>
        <dbReference type="EnsemblMetazoa" id="ACUA027865-PA"/>
    </source>
</evidence>
<comment type="similarity">
    <text evidence="5">Belongs to the peptidase S1 family. CLIP subfamily.</text>
</comment>
<reference evidence="8" key="2">
    <citation type="submission" date="2020-05" db="UniProtKB">
        <authorList>
            <consortium name="EnsemblMetazoa"/>
        </authorList>
    </citation>
    <scope>IDENTIFICATION</scope>
    <source>
        <strain evidence="8">A-37</strain>
    </source>
</reference>
<dbReference type="EnsemblMetazoa" id="ACUA027865-RA">
    <property type="protein sequence ID" value="ACUA027865-PA"/>
    <property type="gene ID" value="ACUA027865"/>
</dbReference>
<dbReference type="PRINTS" id="PR00722">
    <property type="entry name" value="CHYMOTRYPSIN"/>
</dbReference>
<accession>A0A182MWC6</accession>
<evidence type="ECO:0000256" key="3">
    <source>
        <dbReference type="ARBA" id="ARBA00022825"/>
    </source>
</evidence>
<feature type="signal peptide" evidence="6">
    <location>
        <begin position="1"/>
        <end position="20"/>
    </location>
</feature>
<dbReference type="STRING" id="139723.A0A182MWC6"/>
<evidence type="ECO:0000313" key="9">
    <source>
        <dbReference type="Proteomes" id="UP000075883"/>
    </source>
</evidence>
<evidence type="ECO:0000256" key="1">
    <source>
        <dbReference type="ARBA" id="ARBA00022670"/>
    </source>
</evidence>
<name>A0A182MWC6_9DIPT</name>
<evidence type="ECO:0000256" key="6">
    <source>
        <dbReference type="SAM" id="SignalP"/>
    </source>
</evidence>
<evidence type="ECO:0000259" key="7">
    <source>
        <dbReference type="PROSITE" id="PS50240"/>
    </source>
</evidence>
<dbReference type="Pfam" id="PF00089">
    <property type="entry name" value="Trypsin"/>
    <property type="match status" value="1"/>
</dbReference>
<proteinExistence type="inferred from homology"/>
<feature type="domain" description="Peptidase S1" evidence="7">
    <location>
        <begin position="24"/>
        <end position="248"/>
    </location>
</feature>
<dbReference type="CDD" id="cd00190">
    <property type="entry name" value="Tryp_SPc"/>
    <property type="match status" value="1"/>
</dbReference>